<accession>A0A1W0E413</accession>
<dbReference type="AlphaFoldDB" id="A0A1W0E413"/>
<feature type="compositionally biased region" description="Basic and acidic residues" evidence="1">
    <location>
        <begin position="226"/>
        <end position="237"/>
    </location>
</feature>
<dbReference type="EMBL" id="MNPJ01000024">
    <property type="protein sequence ID" value="OQS53952.1"/>
    <property type="molecule type" value="Genomic_DNA"/>
</dbReference>
<sequence>MNSSYPLSQYELQYKLQYKLHNAFDSSCYKSFLHLNLDQIKNEDSLDEPLKSPFKFRTNEKYNNSQIFILNKEKFKKFLQNKNYSFGEKYITYTHAFFTKKDAKIVLNNCKLEEISDDNKNAEHDRIDGSTIEGSLNKSNTSHDNDKNDNNLYNSDTEYNSYNSDSEYNSYNSDSEYNSYNSDSEYNSYNSDSEYNSYNSDSKKSEEKSDSDYYLNNLFEEDFKDKVKKEDSEEKSTSEYYLNNLFEEDFKDNDEKEDNKDKDD</sequence>
<feature type="compositionally biased region" description="Basic and acidic residues" evidence="1">
    <location>
        <begin position="253"/>
        <end position="264"/>
    </location>
</feature>
<feature type="compositionally biased region" description="Low complexity" evidence="1">
    <location>
        <begin position="158"/>
        <end position="200"/>
    </location>
</feature>
<feature type="compositionally biased region" description="Basic and acidic residues" evidence="1">
    <location>
        <begin position="201"/>
        <end position="211"/>
    </location>
</feature>
<feature type="region of interest" description="Disordered" evidence="1">
    <location>
        <begin position="121"/>
        <end position="211"/>
    </location>
</feature>
<name>A0A1W0E413_9MICR</name>
<protein>
    <submittedName>
        <fullName evidence="2">Uncharacterized protein</fullName>
    </submittedName>
</protein>
<feature type="region of interest" description="Disordered" evidence="1">
    <location>
        <begin position="226"/>
        <end position="264"/>
    </location>
</feature>
<dbReference type="VEuPathDB" id="MicrosporidiaDB:EHP00_2264"/>
<gene>
    <name evidence="2" type="ORF">EHP00_2264</name>
</gene>
<evidence type="ECO:0000256" key="1">
    <source>
        <dbReference type="SAM" id="MobiDB-lite"/>
    </source>
</evidence>
<dbReference type="Proteomes" id="UP000192758">
    <property type="component" value="Unassembled WGS sequence"/>
</dbReference>
<comment type="caution">
    <text evidence="2">The sequence shown here is derived from an EMBL/GenBank/DDBJ whole genome shotgun (WGS) entry which is preliminary data.</text>
</comment>
<organism evidence="2 3">
    <name type="scientific">Ecytonucleospora hepatopenaei</name>
    <dbReference type="NCBI Taxonomy" id="646526"/>
    <lineage>
        <taxon>Eukaryota</taxon>
        <taxon>Fungi</taxon>
        <taxon>Fungi incertae sedis</taxon>
        <taxon>Microsporidia</taxon>
        <taxon>Enterocytozoonidae</taxon>
        <taxon>Ecytonucleospora</taxon>
    </lineage>
</organism>
<evidence type="ECO:0000313" key="2">
    <source>
        <dbReference type="EMBL" id="OQS53952.1"/>
    </source>
</evidence>
<keyword evidence="3" id="KW-1185">Reference proteome</keyword>
<reference evidence="2 3" key="1">
    <citation type="journal article" date="2017" name="Environ. Microbiol.">
        <title>Decay of the glycolytic pathway and adaptation to intranuclear parasitism within Enterocytozoonidae microsporidia.</title>
        <authorList>
            <person name="Wiredu Boakye D."/>
            <person name="Jaroenlak P."/>
            <person name="Prachumwat A."/>
            <person name="Williams T.A."/>
            <person name="Bateman K.S."/>
            <person name="Itsathitphaisarn O."/>
            <person name="Sritunyalucksana K."/>
            <person name="Paszkiewicz K.H."/>
            <person name="Moore K.A."/>
            <person name="Stentiford G.D."/>
            <person name="Williams B.A."/>
        </authorList>
    </citation>
    <scope>NUCLEOTIDE SEQUENCE [LARGE SCALE GENOMIC DNA]</scope>
    <source>
        <strain evidence="2 3">TH1</strain>
    </source>
</reference>
<evidence type="ECO:0000313" key="3">
    <source>
        <dbReference type="Proteomes" id="UP000192758"/>
    </source>
</evidence>
<proteinExistence type="predicted"/>